<gene>
    <name evidence="1" type="ORF">AWB68_06953</name>
</gene>
<organism evidence="1 2">
    <name type="scientific">Caballeronia choica</name>
    <dbReference type="NCBI Taxonomy" id="326476"/>
    <lineage>
        <taxon>Bacteria</taxon>
        <taxon>Pseudomonadati</taxon>
        <taxon>Pseudomonadota</taxon>
        <taxon>Betaproteobacteria</taxon>
        <taxon>Burkholderiales</taxon>
        <taxon>Burkholderiaceae</taxon>
        <taxon>Caballeronia</taxon>
    </lineage>
</organism>
<dbReference type="RefSeq" id="WP_087648837.1">
    <property type="nucleotide sequence ID" value="NZ_FCON02000140.1"/>
</dbReference>
<keyword evidence="2" id="KW-1185">Reference proteome</keyword>
<sequence length="64" mass="8052">MVIRHCIQKKEEFFTKPYLNEWYWLKRLDRIERETCLIPVQQRRLAVLRELLIERVKHDEQRSA</sequence>
<dbReference type="AlphaFoldDB" id="A0A158KSY9"/>
<proteinExistence type="predicted"/>
<dbReference type="EMBL" id="FCON02000140">
    <property type="protein sequence ID" value="SAL83551.1"/>
    <property type="molecule type" value="Genomic_DNA"/>
</dbReference>
<name>A0A158KSY9_9BURK</name>
<evidence type="ECO:0000313" key="1">
    <source>
        <dbReference type="EMBL" id="SAL83551.1"/>
    </source>
</evidence>
<comment type="caution">
    <text evidence="1">The sequence shown here is derived from an EMBL/GenBank/DDBJ whole genome shotgun (WGS) entry which is preliminary data.</text>
</comment>
<protein>
    <submittedName>
        <fullName evidence="1">Uncharacterized protein</fullName>
    </submittedName>
</protein>
<evidence type="ECO:0000313" key="2">
    <source>
        <dbReference type="Proteomes" id="UP000054770"/>
    </source>
</evidence>
<reference evidence="1" key="1">
    <citation type="submission" date="2016-01" db="EMBL/GenBank/DDBJ databases">
        <authorList>
            <person name="Peeters C."/>
        </authorList>
    </citation>
    <scope>NUCLEOTIDE SEQUENCE [LARGE SCALE GENOMIC DNA]</scope>
    <source>
        <strain evidence="1">LMG 22940</strain>
    </source>
</reference>
<accession>A0A158KSY9</accession>
<dbReference type="Proteomes" id="UP000054770">
    <property type="component" value="Unassembled WGS sequence"/>
</dbReference>